<dbReference type="SUPFAM" id="SSF51445">
    <property type="entry name" value="(Trans)glycosidases"/>
    <property type="match status" value="1"/>
</dbReference>
<dbReference type="RefSeq" id="WP_380964219.1">
    <property type="nucleotide sequence ID" value="NZ_JBHTCO010000004.1"/>
</dbReference>
<dbReference type="PANTHER" id="PTHR46066:SF2">
    <property type="entry name" value="CHITINASE DOMAIN-CONTAINING PROTEIN 1"/>
    <property type="match status" value="1"/>
</dbReference>
<dbReference type="GO" id="GO:0016787">
    <property type="term" value="F:hydrolase activity"/>
    <property type="evidence" value="ECO:0007669"/>
    <property type="project" value="UniProtKB-KW"/>
</dbReference>
<dbReference type="InterPro" id="IPR041704">
    <property type="entry name" value="CFLE_GH18"/>
</dbReference>
<dbReference type="InterPro" id="IPR018392">
    <property type="entry name" value="LysM"/>
</dbReference>
<dbReference type="Pfam" id="PF00704">
    <property type="entry name" value="Glyco_hydro_18"/>
    <property type="match status" value="1"/>
</dbReference>
<dbReference type="SMART" id="SM00257">
    <property type="entry name" value="LysM"/>
    <property type="match status" value="2"/>
</dbReference>
<dbReference type="InterPro" id="IPR036779">
    <property type="entry name" value="LysM_dom_sf"/>
</dbReference>
<name>A0ABW2PUK3_9BACL</name>
<reference evidence="6" key="1">
    <citation type="journal article" date="2019" name="Int. J. Syst. Evol. Microbiol.">
        <title>The Global Catalogue of Microorganisms (GCM) 10K type strain sequencing project: providing services to taxonomists for standard genome sequencing and annotation.</title>
        <authorList>
            <consortium name="The Broad Institute Genomics Platform"/>
            <consortium name="The Broad Institute Genome Sequencing Center for Infectious Disease"/>
            <person name="Wu L."/>
            <person name="Ma J."/>
        </authorList>
    </citation>
    <scope>NUCLEOTIDE SEQUENCE [LARGE SCALE GENOMIC DNA]</scope>
    <source>
        <strain evidence="6">CGMCC 1.16305</strain>
    </source>
</reference>
<dbReference type="PROSITE" id="PS51782">
    <property type="entry name" value="LYSM"/>
    <property type="match status" value="2"/>
</dbReference>
<dbReference type="SMART" id="SM00636">
    <property type="entry name" value="Glyco_18"/>
    <property type="match status" value="1"/>
</dbReference>
<dbReference type="InterPro" id="IPR029070">
    <property type="entry name" value="Chitinase_insertion_sf"/>
</dbReference>
<keyword evidence="2" id="KW-0326">Glycosidase</keyword>
<keyword evidence="1 5" id="KW-0378">Hydrolase</keyword>
<dbReference type="InterPro" id="IPR001223">
    <property type="entry name" value="Glyco_hydro18_cat"/>
</dbReference>
<dbReference type="CDD" id="cd00118">
    <property type="entry name" value="LysM"/>
    <property type="match status" value="2"/>
</dbReference>
<dbReference type="CDD" id="cd02874">
    <property type="entry name" value="GH18_CFLE_spore_hydrolase"/>
    <property type="match status" value="1"/>
</dbReference>
<keyword evidence="6" id="KW-1185">Reference proteome</keyword>
<evidence type="ECO:0000313" key="5">
    <source>
        <dbReference type="EMBL" id="MFC7392275.1"/>
    </source>
</evidence>
<dbReference type="Proteomes" id="UP001596505">
    <property type="component" value="Unassembled WGS sequence"/>
</dbReference>
<dbReference type="PANTHER" id="PTHR46066">
    <property type="entry name" value="CHITINASE DOMAIN-CONTAINING PROTEIN 1 FAMILY MEMBER"/>
    <property type="match status" value="1"/>
</dbReference>
<feature type="domain" description="GH18" evidence="4">
    <location>
        <begin position="100"/>
        <end position="419"/>
    </location>
</feature>
<organism evidence="5 6">
    <name type="scientific">Scopulibacillus cellulosilyticus</name>
    <dbReference type="NCBI Taxonomy" id="2665665"/>
    <lineage>
        <taxon>Bacteria</taxon>
        <taxon>Bacillati</taxon>
        <taxon>Bacillota</taxon>
        <taxon>Bacilli</taxon>
        <taxon>Bacillales</taxon>
        <taxon>Sporolactobacillaceae</taxon>
        <taxon>Scopulibacillus</taxon>
    </lineage>
</organism>
<gene>
    <name evidence="5" type="ORF">ACFQRG_04705</name>
</gene>
<feature type="domain" description="LysM" evidence="3">
    <location>
        <begin position="2"/>
        <end position="45"/>
    </location>
</feature>
<dbReference type="SUPFAM" id="SSF54106">
    <property type="entry name" value="LysM domain"/>
    <property type="match status" value="2"/>
</dbReference>
<dbReference type="InterPro" id="IPR011583">
    <property type="entry name" value="Chitinase_II/V-like_cat"/>
</dbReference>
<sequence>MFVYTVKPGDSLYSISQKYHIPLNSIRMVNGLYRENITPGQALLITSDTYIVQQGDSFYSIAKTAYQSQESLIRANPSLNPNQLQPGMRIRIPEVSKEYITTFGYTVIRGLESDVKQIEDFAPYTTLMALFEYHVFSNGSLSQLNVTAEVQAAWRNHMTPLATITNLTQQGFSSSLVHQVLSDPAVSEKLIDNIHRLVTRDGYGGVNIDFENVSTRDRDLFSSFLRRLGQRLKENNLMMTIAVPAKESNDIPWLKGYDYGAIGSVVDYMFIMAYDWHYPGSEPGPVAPIGNIRRTLDFTVGKIRSNKIILGVPYYGYDWVLPYRPGNLPVTLSAQAAAVVAMNANVPIQYSEQDKSPFYYYTDQSRQRHVVWFEDSRSLIEKALLVREYKLGGIGAWQLSFGVPQGSWILTNFFRVKKV</sequence>
<evidence type="ECO:0000259" key="4">
    <source>
        <dbReference type="PROSITE" id="PS51910"/>
    </source>
</evidence>
<dbReference type="InterPro" id="IPR017853">
    <property type="entry name" value="GH"/>
</dbReference>
<accession>A0ABW2PUK3</accession>
<dbReference type="Pfam" id="PF01476">
    <property type="entry name" value="LysM"/>
    <property type="match status" value="2"/>
</dbReference>
<evidence type="ECO:0000313" key="6">
    <source>
        <dbReference type="Proteomes" id="UP001596505"/>
    </source>
</evidence>
<dbReference type="EMBL" id="JBHTCO010000004">
    <property type="protein sequence ID" value="MFC7392275.1"/>
    <property type="molecule type" value="Genomic_DNA"/>
</dbReference>
<dbReference type="Gene3D" id="3.10.350.10">
    <property type="entry name" value="LysM domain"/>
    <property type="match status" value="2"/>
</dbReference>
<evidence type="ECO:0000259" key="3">
    <source>
        <dbReference type="PROSITE" id="PS51782"/>
    </source>
</evidence>
<feature type="domain" description="LysM" evidence="3">
    <location>
        <begin position="48"/>
        <end position="92"/>
    </location>
</feature>
<dbReference type="PROSITE" id="PS51910">
    <property type="entry name" value="GH18_2"/>
    <property type="match status" value="1"/>
</dbReference>
<protein>
    <submittedName>
        <fullName evidence="5">Glycosyl hydrolase family 18 protein</fullName>
    </submittedName>
</protein>
<comment type="caution">
    <text evidence="5">The sequence shown here is derived from an EMBL/GenBank/DDBJ whole genome shotgun (WGS) entry which is preliminary data.</text>
</comment>
<evidence type="ECO:0000256" key="2">
    <source>
        <dbReference type="ARBA" id="ARBA00023295"/>
    </source>
</evidence>
<evidence type="ECO:0000256" key="1">
    <source>
        <dbReference type="ARBA" id="ARBA00022801"/>
    </source>
</evidence>
<proteinExistence type="predicted"/>
<dbReference type="Gene3D" id="3.10.50.10">
    <property type="match status" value="1"/>
</dbReference>
<dbReference type="Gene3D" id="3.20.20.80">
    <property type="entry name" value="Glycosidases"/>
    <property type="match status" value="1"/>
</dbReference>